<proteinExistence type="predicted"/>
<comment type="caution">
    <text evidence="1">The sequence shown here is derived from an EMBL/GenBank/DDBJ whole genome shotgun (WGS) entry which is preliminary data.</text>
</comment>
<dbReference type="Proteomes" id="UP000823775">
    <property type="component" value="Unassembled WGS sequence"/>
</dbReference>
<dbReference type="EMBL" id="JACEIK010001139">
    <property type="protein sequence ID" value="MCD7466417.1"/>
    <property type="molecule type" value="Genomic_DNA"/>
</dbReference>
<keyword evidence="2" id="KW-1185">Reference proteome</keyword>
<accession>A0ABS8T4V9</accession>
<name>A0ABS8T4V9_DATST</name>
<organism evidence="1 2">
    <name type="scientific">Datura stramonium</name>
    <name type="common">Jimsonweed</name>
    <name type="synonym">Common thornapple</name>
    <dbReference type="NCBI Taxonomy" id="4076"/>
    <lineage>
        <taxon>Eukaryota</taxon>
        <taxon>Viridiplantae</taxon>
        <taxon>Streptophyta</taxon>
        <taxon>Embryophyta</taxon>
        <taxon>Tracheophyta</taxon>
        <taxon>Spermatophyta</taxon>
        <taxon>Magnoliopsida</taxon>
        <taxon>eudicotyledons</taxon>
        <taxon>Gunneridae</taxon>
        <taxon>Pentapetalae</taxon>
        <taxon>asterids</taxon>
        <taxon>lamiids</taxon>
        <taxon>Solanales</taxon>
        <taxon>Solanaceae</taxon>
        <taxon>Solanoideae</taxon>
        <taxon>Datureae</taxon>
        <taxon>Datura</taxon>
    </lineage>
</organism>
<sequence length="70" mass="7748">DVVFGEDISPFQSTSDQQSSIFTHPVCSDMNETAINNQELLRSIPTVEVSDQNMDVAQQPILILTLVLLN</sequence>
<gene>
    <name evidence="1" type="ORF">HAX54_003072</name>
</gene>
<feature type="non-terminal residue" evidence="1">
    <location>
        <position position="1"/>
    </location>
</feature>
<reference evidence="1 2" key="1">
    <citation type="journal article" date="2021" name="BMC Genomics">
        <title>Datura genome reveals duplications of psychoactive alkaloid biosynthetic genes and high mutation rate following tissue culture.</title>
        <authorList>
            <person name="Rajewski A."/>
            <person name="Carter-House D."/>
            <person name="Stajich J."/>
            <person name="Litt A."/>
        </authorList>
    </citation>
    <scope>NUCLEOTIDE SEQUENCE [LARGE SCALE GENOMIC DNA]</scope>
    <source>
        <strain evidence="1">AR-01</strain>
    </source>
</reference>
<evidence type="ECO:0000313" key="1">
    <source>
        <dbReference type="EMBL" id="MCD7466417.1"/>
    </source>
</evidence>
<evidence type="ECO:0000313" key="2">
    <source>
        <dbReference type="Proteomes" id="UP000823775"/>
    </source>
</evidence>
<protein>
    <submittedName>
        <fullName evidence="1">Uncharacterized protein</fullName>
    </submittedName>
</protein>